<evidence type="ECO:0000313" key="9">
    <source>
        <dbReference type="Proteomes" id="UP001442841"/>
    </source>
</evidence>
<evidence type="ECO:0000256" key="6">
    <source>
        <dbReference type="SAM" id="MobiDB-lite"/>
    </source>
</evidence>
<dbReference type="InterPro" id="IPR013785">
    <property type="entry name" value="Aldolase_TIM"/>
</dbReference>
<organism evidence="8 9">
    <name type="scientific">Ammonicoccus fulvus</name>
    <dbReference type="NCBI Taxonomy" id="3138240"/>
    <lineage>
        <taxon>Bacteria</taxon>
        <taxon>Bacillati</taxon>
        <taxon>Actinomycetota</taxon>
        <taxon>Actinomycetes</taxon>
        <taxon>Propionibacteriales</taxon>
        <taxon>Propionibacteriaceae</taxon>
        <taxon>Ammonicoccus</taxon>
    </lineage>
</organism>
<dbReference type="InterPro" id="IPR002034">
    <property type="entry name" value="AIPM/Hcit_synth_CS"/>
</dbReference>
<dbReference type="PANTHER" id="PTHR42738">
    <property type="entry name" value="HYDROXYMETHYLGLUTARYL-COA LYASE"/>
    <property type="match status" value="1"/>
</dbReference>
<protein>
    <submittedName>
        <fullName evidence="8">Citramalate synthase</fullName>
    </submittedName>
</protein>
<dbReference type="PROSITE" id="PS50991">
    <property type="entry name" value="PYR_CT"/>
    <property type="match status" value="1"/>
</dbReference>
<proteinExistence type="inferred from homology"/>
<dbReference type="RefSeq" id="WP_425307505.1">
    <property type="nucleotide sequence ID" value="NZ_CP154795.1"/>
</dbReference>
<dbReference type="Pfam" id="PF00682">
    <property type="entry name" value="HMGL-like"/>
    <property type="match status" value="1"/>
</dbReference>
<keyword evidence="3" id="KW-0479">Metal-binding</keyword>
<dbReference type="PROSITE" id="PS00815">
    <property type="entry name" value="AIPM_HOMOCIT_SYNTH_1"/>
    <property type="match status" value="1"/>
</dbReference>
<evidence type="ECO:0000256" key="1">
    <source>
        <dbReference type="ARBA" id="ARBA00009405"/>
    </source>
</evidence>
<dbReference type="InterPro" id="IPR043594">
    <property type="entry name" value="HMGL"/>
</dbReference>
<sequence length="389" mass="43238">MSQPNTPGEGFPRCIVAEEALREGMQIESADISVDDKLRLLDALSRTGLHMMMVGSFVSPKWVPQMAHMDEIMQRFEPHPGVTYTALALNQQGVERRRQYADKLAPEPKVGRTGVHLCDVFVQRNAARTQAQELESIPARIQHAIDAGFEEATISINAAWGSNWLGEFSHERRVELLKLQYDAWTAAGIPVTKVWIGDPMSWNMPRPVERLLDHIMETWPSITEYTLHLHDARGTAMLSAYAALRKLKPEHTFILDTGLGGMGGCPYCGNGRMTRMVPTEDWVNLLHEEGIETGIDLDGLIECAWLAEEIVGHELWGRVSKAGPRPRGEQLYAMDMPFIETDAEAQHFRLGPDVYAGCRSPYKKTITSPDRDALGLAKDAAAPDPGSAT</sequence>
<dbReference type="SUPFAM" id="SSF51569">
    <property type="entry name" value="Aldolase"/>
    <property type="match status" value="1"/>
</dbReference>
<feature type="region of interest" description="Disordered" evidence="6">
    <location>
        <begin position="368"/>
        <end position="389"/>
    </location>
</feature>
<comment type="similarity">
    <text evidence="5">Belongs to the alpha-IPM synthase/homocitrate synthase family.</text>
</comment>
<feature type="domain" description="Pyruvate carboxyltransferase" evidence="7">
    <location>
        <begin position="14"/>
        <end position="301"/>
    </location>
</feature>
<evidence type="ECO:0000256" key="3">
    <source>
        <dbReference type="ARBA" id="ARBA00022723"/>
    </source>
</evidence>
<keyword evidence="4" id="KW-0456">Lyase</keyword>
<evidence type="ECO:0000256" key="2">
    <source>
        <dbReference type="ARBA" id="ARBA00022679"/>
    </source>
</evidence>
<accession>A0ABZ3FJ82</accession>
<evidence type="ECO:0000256" key="4">
    <source>
        <dbReference type="ARBA" id="ARBA00023239"/>
    </source>
</evidence>
<evidence type="ECO:0000313" key="8">
    <source>
        <dbReference type="EMBL" id="XAN06067.1"/>
    </source>
</evidence>
<dbReference type="InterPro" id="IPR000891">
    <property type="entry name" value="PYR_CT"/>
</dbReference>
<dbReference type="PANTHER" id="PTHR42738:SF7">
    <property type="entry name" value="HYDROXYMETHYLGLUTARYL-COA LYASE"/>
    <property type="match status" value="1"/>
</dbReference>
<gene>
    <name evidence="8" type="ORF">AADG42_01665</name>
</gene>
<reference evidence="8 9" key="1">
    <citation type="submission" date="2024-04" db="EMBL/GenBank/DDBJ databases">
        <title>Isolation of an actinomycete strain from pig manure.</title>
        <authorList>
            <person name="Gong T."/>
            <person name="Yu Z."/>
            <person name="An M."/>
            <person name="Wei C."/>
            <person name="Yang W."/>
            <person name="Liu L."/>
        </authorList>
    </citation>
    <scope>NUCLEOTIDE SEQUENCE [LARGE SCALE GENOMIC DNA]</scope>
    <source>
        <strain evidence="8 9">ZF39</strain>
    </source>
</reference>
<keyword evidence="2 5" id="KW-0808">Transferase</keyword>
<name>A0ABZ3FJ82_9ACTN</name>
<dbReference type="EMBL" id="CP154795">
    <property type="protein sequence ID" value="XAN06067.1"/>
    <property type="molecule type" value="Genomic_DNA"/>
</dbReference>
<dbReference type="Proteomes" id="UP001442841">
    <property type="component" value="Chromosome"/>
</dbReference>
<evidence type="ECO:0000259" key="7">
    <source>
        <dbReference type="PROSITE" id="PS50991"/>
    </source>
</evidence>
<comment type="similarity">
    <text evidence="1">Belongs to the HMG-CoA lyase family.</text>
</comment>
<keyword evidence="9" id="KW-1185">Reference proteome</keyword>
<evidence type="ECO:0000256" key="5">
    <source>
        <dbReference type="RuleBase" id="RU003523"/>
    </source>
</evidence>
<dbReference type="Gene3D" id="3.20.20.70">
    <property type="entry name" value="Aldolase class I"/>
    <property type="match status" value="1"/>
</dbReference>